<gene>
    <name evidence="2" type="ORF">BH695_1843</name>
</gene>
<protein>
    <recommendedName>
        <fullName evidence="4">SMODS-associated and fused to various effectors domain-containing protein</fullName>
    </recommendedName>
</protein>
<accession>A0AB33BKK7</accession>
<dbReference type="AlphaFoldDB" id="A0AB33BKK7"/>
<keyword evidence="1" id="KW-0472">Membrane</keyword>
<evidence type="ECO:0008006" key="4">
    <source>
        <dbReference type="Google" id="ProtNLM"/>
    </source>
</evidence>
<dbReference type="Proteomes" id="UP000192439">
    <property type="component" value="Chromosome"/>
</dbReference>
<dbReference type="RefSeq" id="WP_002745810.1">
    <property type="nucleotide sequence ID" value="NZ_CP020771.1"/>
</dbReference>
<proteinExistence type="predicted"/>
<evidence type="ECO:0000313" key="2">
    <source>
        <dbReference type="EMBL" id="ARI81124.1"/>
    </source>
</evidence>
<feature type="transmembrane region" description="Helical" evidence="1">
    <location>
        <begin position="20"/>
        <end position="39"/>
    </location>
</feature>
<sequence length="209" mass="23941">MLKSLKNVLSNLRQYPYNIIFNPLTNASLTIAAILALIADQFGQGYYLIFLITLALVIIGIWLESQKYDLYKHQAIPLPIVINIANPADSNKALQSLFNIIETENKYKEHQNNLDQYLNISETDLIFNYSCDIYDQEMLKTFLQILRYNLEKLKKKTPQNTIIYLAYIGPISVAIMVGTILATEGVKILTDGHIFQYKDKYCYVKASNS</sequence>
<evidence type="ECO:0000256" key="1">
    <source>
        <dbReference type="SAM" id="Phobius"/>
    </source>
</evidence>
<name>A0AB33BKK7_MICA7</name>
<dbReference type="EMBL" id="CP020771">
    <property type="protein sequence ID" value="ARI81124.1"/>
    <property type="molecule type" value="Genomic_DNA"/>
</dbReference>
<feature type="transmembrane region" description="Helical" evidence="1">
    <location>
        <begin position="45"/>
        <end position="63"/>
    </location>
</feature>
<feature type="transmembrane region" description="Helical" evidence="1">
    <location>
        <begin position="162"/>
        <end position="182"/>
    </location>
</feature>
<keyword evidence="3" id="KW-1185">Reference proteome</keyword>
<evidence type="ECO:0000313" key="3">
    <source>
        <dbReference type="Proteomes" id="UP000192439"/>
    </source>
</evidence>
<organism evidence="2 3">
    <name type="scientific">Microcystis aeruginosa PCC 7806SL</name>
    <dbReference type="NCBI Taxonomy" id="1903187"/>
    <lineage>
        <taxon>Bacteria</taxon>
        <taxon>Bacillati</taxon>
        <taxon>Cyanobacteriota</taxon>
        <taxon>Cyanophyceae</taxon>
        <taxon>Oscillatoriophycideae</taxon>
        <taxon>Chroococcales</taxon>
        <taxon>Microcystaceae</taxon>
        <taxon>Microcystis</taxon>
    </lineage>
</organism>
<reference evidence="2 3" key="1">
    <citation type="journal article" date="2018" name="Harmful Algae">
        <title>The highly heterogeneous methylated genomes and diverse restriction-modification systems of bloom-forming Microcystis.</title>
        <authorList>
            <person name="Zhao L."/>
            <person name="Song Y."/>
            <person name="Li L."/>
            <person name="Gan N."/>
            <person name="Brand J.J."/>
            <person name="Song L."/>
        </authorList>
    </citation>
    <scope>NUCLEOTIDE SEQUENCE [LARGE SCALE GENOMIC DNA]</scope>
    <source>
        <strain evidence="2 3">PCC 7806SL</strain>
    </source>
</reference>
<keyword evidence="1" id="KW-0812">Transmembrane</keyword>
<keyword evidence="1" id="KW-1133">Transmembrane helix</keyword>